<dbReference type="AlphaFoldDB" id="A0A6H5H5G1"/>
<name>A0A6H5H5G1_9HEMI</name>
<reference evidence="2 3" key="1">
    <citation type="submission" date="2020-02" db="EMBL/GenBank/DDBJ databases">
        <authorList>
            <person name="Ferguson B K."/>
        </authorList>
    </citation>
    <scope>NUCLEOTIDE SEQUENCE [LARGE SCALE GENOMIC DNA]</scope>
</reference>
<feature type="compositionally biased region" description="Polar residues" evidence="1">
    <location>
        <begin position="13"/>
        <end position="24"/>
    </location>
</feature>
<organism evidence="2 3">
    <name type="scientific">Nesidiocoris tenuis</name>
    <dbReference type="NCBI Taxonomy" id="355587"/>
    <lineage>
        <taxon>Eukaryota</taxon>
        <taxon>Metazoa</taxon>
        <taxon>Ecdysozoa</taxon>
        <taxon>Arthropoda</taxon>
        <taxon>Hexapoda</taxon>
        <taxon>Insecta</taxon>
        <taxon>Pterygota</taxon>
        <taxon>Neoptera</taxon>
        <taxon>Paraneoptera</taxon>
        <taxon>Hemiptera</taxon>
        <taxon>Heteroptera</taxon>
        <taxon>Panheteroptera</taxon>
        <taxon>Cimicomorpha</taxon>
        <taxon>Miridae</taxon>
        <taxon>Dicyphina</taxon>
        <taxon>Nesidiocoris</taxon>
    </lineage>
</organism>
<evidence type="ECO:0000313" key="2">
    <source>
        <dbReference type="EMBL" id="CAB0010689.1"/>
    </source>
</evidence>
<evidence type="ECO:0000313" key="3">
    <source>
        <dbReference type="Proteomes" id="UP000479000"/>
    </source>
</evidence>
<evidence type="ECO:0000256" key="1">
    <source>
        <dbReference type="SAM" id="MobiDB-lite"/>
    </source>
</evidence>
<gene>
    <name evidence="2" type="ORF">NTEN_LOCUS15715</name>
</gene>
<protein>
    <submittedName>
        <fullName evidence="2">Uncharacterized protein</fullName>
    </submittedName>
</protein>
<keyword evidence="3" id="KW-1185">Reference proteome</keyword>
<feature type="region of interest" description="Disordered" evidence="1">
    <location>
        <begin position="1"/>
        <end position="33"/>
    </location>
</feature>
<proteinExistence type="predicted"/>
<sequence length="92" mass="10634">MTEPMNRLRNVRNVCSSNTSSGNCSDRKESDSTLPYALRSSELTVCRMKPKKERTLSALGMLFHPSTFYSQLHFNAYIQIRRTSLEIMRDID</sequence>
<feature type="non-terminal residue" evidence="2">
    <location>
        <position position="92"/>
    </location>
</feature>
<accession>A0A6H5H5G1</accession>
<dbReference type="EMBL" id="CADCXU010023128">
    <property type="protein sequence ID" value="CAB0010689.1"/>
    <property type="molecule type" value="Genomic_DNA"/>
</dbReference>
<dbReference type="Proteomes" id="UP000479000">
    <property type="component" value="Unassembled WGS sequence"/>
</dbReference>